<dbReference type="InterPro" id="IPR056670">
    <property type="entry name" value="DUF7768"/>
</dbReference>
<dbReference type="Pfam" id="PF24963">
    <property type="entry name" value="DUF7768"/>
    <property type="match status" value="1"/>
</dbReference>
<reference evidence="2" key="1">
    <citation type="submission" date="2018-05" db="EMBL/GenBank/DDBJ databases">
        <authorList>
            <consortium name="NARMS: The National Antimicrobial Resistance Monitoring System"/>
        </authorList>
    </citation>
    <scope>NUCLEOTIDE SEQUENCE</scope>
    <source>
        <strain evidence="2">FSIS1607015</strain>
    </source>
</reference>
<accession>A0A5T0ECV9</accession>
<organism evidence="2">
    <name type="scientific">Campylobacter coli</name>
    <dbReference type="NCBI Taxonomy" id="195"/>
    <lineage>
        <taxon>Bacteria</taxon>
        <taxon>Pseudomonadati</taxon>
        <taxon>Campylobacterota</taxon>
        <taxon>Epsilonproteobacteria</taxon>
        <taxon>Campylobacterales</taxon>
        <taxon>Campylobacteraceae</taxon>
        <taxon>Campylobacter</taxon>
    </lineage>
</organism>
<sequence length="113" mass="12840">MALVYIASPYKALAVRESQRKAQAISIAQQECLKVLRECEGFVPVSPILQFSYLDENKHRDKALQMGLELLKACDYIYLSKHKDAKYSQGMQEELALAKKLGIKELVLELPLQ</sequence>
<evidence type="ECO:0000313" key="2">
    <source>
        <dbReference type="EMBL" id="EAJ7779822.1"/>
    </source>
</evidence>
<feature type="domain" description="DUF7768" evidence="1">
    <location>
        <begin position="3"/>
        <end position="104"/>
    </location>
</feature>
<protein>
    <recommendedName>
        <fullName evidence="1">DUF7768 domain-containing protein</fullName>
    </recommendedName>
</protein>
<dbReference type="Gene3D" id="3.40.50.10400">
    <property type="entry name" value="Hypothetical protein PA1492"/>
    <property type="match status" value="1"/>
</dbReference>
<gene>
    <name evidence="2" type="ORF">BB944_07540</name>
</gene>
<proteinExistence type="predicted"/>
<evidence type="ECO:0000259" key="1">
    <source>
        <dbReference type="Pfam" id="PF24963"/>
    </source>
</evidence>
<comment type="caution">
    <text evidence="2">The sequence shown here is derived from an EMBL/GenBank/DDBJ whole genome shotgun (WGS) entry which is preliminary data.</text>
</comment>
<dbReference type="AlphaFoldDB" id="A0A5T0ECV9"/>
<dbReference type="EMBL" id="AACAQG010000027">
    <property type="protein sequence ID" value="EAJ7779822.1"/>
    <property type="molecule type" value="Genomic_DNA"/>
</dbReference>
<name>A0A5T0ECV9_CAMCO</name>